<dbReference type="EnsemblPlants" id="AES69284">
    <property type="protein sequence ID" value="AES69284"/>
    <property type="gene ID" value="MTR_3g026910"/>
</dbReference>
<dbReference type="HOGENOM" id="CLU_2926053_0_0_1"/>
<proteinExistence type="predicted"/>
<gene>
    <name evidence="1" type="ordered locus">MTR_3g026910</name>
</gene>
<dbReference type="Proteomes" id="UP000002051">
    <property type="component" value="Chromosome 3"/>
</dbReference>
<keyword evidence="3" id="KW-1185">Reference proteome</keyword>
<dbReference type="AlphaFoldDB" id="G8A202"/>
<name>G8A202_MEDTR</name>
<reference evidence="1 3" key="1">
    <citation type="journal article" date="2011" name="Nature">
        <title>The Medicago genome provides insight into the evolution of rhizobial symbioses.</title>
        <authorList>
            <person name="Young N.D."/>
            <person name="Debelle F."/>
            <person name="Oldroyd G.E."/>
            <person name="Geurts R."/>
            <person name="Cannon S.B."/>
            <person name="Udvardi M.K."/>
            <person name="Benedito V.A."/>
            <person name="Mayer K.F."/>
            <person name="Gouzy J."/>
            <person name="Schoof H."/>
            <person name="Van de Peer Y."/>
            <person name="Proost S."/>
            <person name="Cook D.R."/>
            <person name="Meyers B.C."/>
            <person name="Spannagl M."/>
            <person name="Cheung F."/>
            <person name="De Mita S."/>
            <person name="Krishnakumar V."/>
            <person name="Gundlach H."/>
            <person name="Zhou S."/>
            <person name="Mudge J."/>
            <person name="Bharti A.K."/>
            <person name="Murray J.D."/>
            <person name="Naoumkina M.A."/>
            <person name="Rosen B."/>
            <person name="Silverstein K.A."/>
            <person name="Tang H."/>
            <person name="Rombauts S."/>
            <person name="Zhao P.X."/>
            <person name="Zhou P."/>
            <person name="Barbe V."/>
            <person name="Bardou P."/>
            <person name="Bechner M."/>
            <person name="Bellec A."/>
            <person name="Berger A."/>
            <person name="Berges H."/>
            <person name="Bidwell S."/>
            <person name="Bisseling T."/>
            <person name="Choisne N."/>
            <person name="Couloux A."/>
            <person name="Denny R."/>
            <person name="Deshpande S."/>
            <person name="Dai X."/>
            <person name="Doyle J.J."/>
            <person name="Dudez A.M."/>
            <person name="Farmer A.D."/>
            <person name="Fouteau S."/>
            <person name="Franken C."/>
            <person name="Gibelin C."/>
            <person name="Gish J."/>
            <person name="Goldstein S."/>
            <person name="Gonzalez A.J."/>
            <person name="Green P.J."/>
            <person name="Hallab A."/>
            <person name="Hartog M."/>
            <person name="Hua A."/>
            <person name="Humphray S.J."/>
            <person name="Jeong D.H."/>
            <person name="Jing Y."/>
            <person name="Jocker A."/>
            <person name="Kenton S.M."/>
            <person name="Kim D.J."/>
            <person name="Klee K."/>
            <person name="Lai H."/>
            <person name="Lang C."/>
            <person name="Lin S."/>
            <person name="Macmil S.L."/>
            <person name="Magdelenat G."/>
            <person name="Matthews L."/>
            <person name="McCorrison J."/>
            <person name="Monaghan E.L."/>
            <person name="Mun J.H."/>
            <person name="Najar F.Z."/>
            <person name="Nicholson C."/>
            <person name="Noirot C."/>
            <person name="O'Bleness M."/>
            <person name="Paule C.R."/>
            <person name="Poulain J."/>
            <person name="Prion F."/>
            <person name="Qin B."/>
            <person name="Qu C."/>
            <person name="Retzel E.F."/>
            <person name="Riddle C."/>
            <person name="Sallet E."/>
            <person name="Samain S."/>
            <person name="Samson N."/>
            <person name="Sanders I."/>
            <person name="Saurat O."/>
            <person name="Scarpelli C."/>
            <person name="Schiex T."/>
            <person name="Segurens B."/>
            <person name="Severin A.J."/>
            <person name="Sherrier D.J."/>
            <person name="Shi R."/>
            <person name="Sims S."/>
            <person name="Singer S.R."/>
            <person name="Sinharoy S."/>
            <person name="Sterck L."/>
            <person name="Viollet A."/>
            <person name="Wang B.B."/>
            <person name="Wang K."/>
            <person name="Wang M."/>
            <person name="Wang X."/>
            <person name="Warfsmann J."/>
            <person name="Weissenbach J."/>
            <person name="White D.D."/>
            <person name="White J.D."/>
            <person name="Wiley G.B."/>
            <person name="Wincker P."/>
            <person name="Xing Y."/>
            <person name="Yang L."/>
            <person name="Yao Z."/>
            <person name="Ying F."/>
            <person name="Zhai J."/>
            <person name="Zhou L."/>
            <person name="Zuber A."/>
            <person name="Denarie J."/>
            <person name="Dixon R.A."/>
            <person name="May G.D."/>
            <person name="Schwartz D.C."/>
            <person name="Rogers J."/>
            <person name="Quetier F."/>
            <person name="Town C.D."/>
            <person name="Roe B.A."/>
        </authorList>
    </citation>
    <scope>NUCLEOTIDE SEQUENCE [LARGE SCALE GENOMIC DNA]</scope>
    <source>
        <strain evidence="1">A17</strain>
        <strain evidence="2 3">cv. Jemalong A17</strain>
    </source>
</reference>
<evidence type="ECO:0000313" key="2">
    <source>
        <dbReference type="EnsemblPlants" id="AES69284"/>
    </source>
</evidence>
<evidence type="ECO:0000313" key="1">
    <source>
        <dbReference type="EMBL" id="AES69284.1"/>
    </source>
</evidence>
<dbReference type="EMBL" id="CM001219">
    <property type="protein sequence ID" value="AES69284.1"/>
    <property type="molecule type" value="Genomic_DNA"/>
</dbReference>
<accession>G8A202</accession>
<dbReference type="PaxDb" id="3880-AES69284"/>
<reference evidence="2" key="3">
    <citation type="submission" date="2015-04" db="UniProtKB">
        <authorList>
            <consortium name="EnsemblPlants"/>
        </authorList>
    </citation>
    <scope>IDENTIFICATION</scope>
    <source>
        <strain evidence="2">cv. Jemalong A17</strain>
    </source>
</reference>
<organism evidence="2">
    <name type="scientific">Medicago truncatula</name>
    <name type="common">Barrel medic</name>
    <name type="synonym">Medicago tribuloides</name>
    <dbReference type="NCBI Taxonomy" id="3880"/>
    <lineage>
        <taxon>Eukaryota</taxon>
        <taxon>Viridiplantae</taxon>
        <taxon>Streptophyta</taxon>
        <taxon>Embryophyta</taxon>
        <taxon>Tracheophyta</taxon>
        <taxon>Spermatophyta</taxon>
        <taxon>Magnoliopsida</taxon>
        <taxon>eudicotyledons</taxon>
        <taxon>Gunneridae</taxon>
        <taxon>Pentapetalae</taxon>
        <taxon>rosids</taxon>
        <taxon>fabids</taxon>
        <taxon>Fabales</taxon>
        <taxon>Fabaceae</taxon>
        <taxon>Papilionoideae</taxon>
        <taxon>50 kb inversion clade</taxon>
        <taxon>NPAAA clade</taxon>
        <taxon>Hologalegina</taxon>
        <taxon>IRL clade</taxon>
        <taxon>Trifolieae</taxon>
        <taxon>Medicago</taxon>
    </lineage>
</organism>
<sequence>MDFRKPSSSFILDFVTSSNGTMKGTRMRMLFLVGKLGTGRINIQQQWAYEIRLTRNNRNGQ</sequence>
<reference evidence="1 3" key="2">
    <citation type="journal article" date="2014" name="BMC Genomics">
        <title>An improved genome release (version Mt4.0) for the model legume Medicago truncatula.</title>
        <authorList>
            <person name="Tang H."/>
            <person name="Krishnakumar V."/>
            <person name="Bidwell S."/>
            <person name="Rosen B."/>
            <person name="Chan A."/>
            <person name="Zhou S."/>
            <person name="Gentzbittel L."/>
            <person name="Childs K.L."/>
            <person name="Yandell M."/>
            <person name="Gundlach H."/>
            <person name="Mayer K.F."/>
            <person name="Schwartz D.C."/>
            <person name="Town C.D."/>
        </authorList>
    </citation>
    <scope>GENOME REANNOTATION</scope>
    <source>
        <strain evidence="2 3">cv. Jemalong A17</strain>
    </source>
</reference>
<protein>
    <submittedName>
        <fullName evidence="1 2">Uncharacterized protein</fullName>
    </submittedName>
</protein>
<evidence type="ECO:0000313" key="3">
    <source>
        <dbReference type="Proteomes" id="UP000002051"/>
    </source>
</evidence>